<dbReference type="Proteomes" id="UP000839616">
    <property type="component" value="Unassembled WGS sequence"/>
</dbReference>
<dbReference type="EMBL" id="AAHDPU010000009">
    <property type="protein sequence ID" value="EBU9272915.1"/>
    <property type="molecule type" value="Genomic_DNA"/>
</dbReference>
<protein>
    <recommendedName>
        <fullName evidence="3">mRNA interferase toxin YafQ</fullName>
    </recommendedName>
    <alternativeName>
        <fullName evidence="4">Endoribonuclease YafQ</fullName>
    </alternativeName>
    <alternativeName>
        <fullName evidence="5">Toxin YafQ</fullName>
    </alternativeName>
</protein>
<evidence type="ECO:0000313" key="11">
    <source>
        <dbReference type="EMBL" id="EBY1700784.1"/>
    </source>
</evidence>
<evidence type="ECO:0000313" key="22">
    <source>
        <dbReference type="EMBL" id="KTZ14012.1"/>
    </source>
</evidence>
<dbReference type="Gene3D" id="3.30.2310.20">
    <property type="entry name" value="RelE-like"/>
    <property type="match status" value="1"/>
</dbReference>
<reference evidence="15" key="6">
    <citation type="submission" date="2018-08" db="EMBL/GenBank/DDBJ databases">
        <authorList>
            <consortium name="GenomeTrakr network: Whole genome sequencing for foodborne pathogen traceback"/>
        </authorList>
    </citation>
    <scope>NUCLEOTIDE SEQUENCE</scope>
    <source>
        <strain evidence="18">AUSMDU00020735</strain>
        <strain evidence="15">FSIS11812453</strain>
        <strain evidence="13 27">VA_WGS-00080</strain>
    </source>
</reference>
<evidence type="ECO:0000313" key="16">
    <source>
        <dbReference type="EMBL" id="ECU8353720.1"/>
    </source>
</evidence>
<dbReference type="SMR" id="A0A0D6I726"/>
<reference evidence="21" key="3">
    <citation type="journal article" date="2018" name="Genome Biol.">
        <title>SKESA: strategic k-mer extension for scrupulous assemblies.</title>
        <authorList>
            <person name="Souvorov A."/>
            <person name="Agarwala R."/>
            <person name="Lipman D.J."/>
        </authorList>
    </citation>
    <scope>NUCLEOTIDE SEQUENCE</scope>
    <source>
        <strain evidence="21">Salmonella enterica</strain>
    </source>
</reference>
<dbReference type="Proteomes" id="UP000839908">
    <property type="component" value="Unassembled WGS sequence"/>
</dbReference>
<dbReference type="GO" id="GO:0004521">
    <property type="term" value="F:RNA endonuclease activity"/>
    <property type="evidence" value="ECO:0007669"/>
    <property type="project" value="TreeGrafter"/>
</dbReference>
<evidence type="ECO:0000313" key="23">
    <source>
        <dbReference type="EMBL" id="MIT50916.1"/>
    </source>
</evidence>
<reference evidence="20" key="5">
    <citation type="submission" date="2018-07" db="EMBL/GenBank/DDBJ databases">
        <authorList>
            <consortium name="PulseNet: The National Subtyping Network for Foodborne Disease Surveillance"/>
            <person name="Tarr C.L."/>
            <person name="Trees E."/>
            <person name="Katz L.S."/>
            <person name="Carleton-Romer H.A."/>
            <person name="Stroika S."/>
            <person name="Kucerova Z."/>
            <person name="Roache K.F."/>
            <person name="Sabol A.L."/>
            <person name="Besser J."/>
            <person name="Gerner-Smidt P."/>
        </authorList>
    </citation>
    <scope>NUCLEOTIDE SEQUENCE [LARGE SCALE GENOMIC DNA]</scope>
    <source>
        <strain evidence="16">PNUSAS008736</strain>
        <strain evidence="20">PNUSAS016739</strain>
    </source>
</reference>
<dbReference type="PANTHER" id="PTHR40588">
    <property type="entry name" value="MRNA INTERFERASE TOXIN YAFQ"/>
    <property type="match status" value="1"/>
</dbReference>
<dbReference type="Proteomes" id="UP000839915">
    <property type="component" value="Unassembled WGS sequence"/>
</dbReference>
<dbReference type="Proteomes" id="UP000839914">
    <property type="component" value="Unassembled WGS sequence"/>
</dbReference>
<evidence type="ECO:0000313" key="25">
    <source>
        <dbReference type="Proteomes" id="UP000034636"/>
    </source>
</evidence>
<dbReference type="EMBL" id="AAKVET010000005">
    <property type="protein sequence ID" value="ECW0640303.1"/>
    <property type="molecule type" value="Genomic_DNA"/>
</dbReference>
<name>A0A0D6I726_SALTM</name>
<evidence type="ECO:0000256" key="6">
    <source>
        <dbReference type="PIRSR" id="PIRSR006156-1"/>
    </source>
</evidence>
<dbReference type="EMBL" id="AALDNI010000008">
    <property type="protein sequence ID" value="ECY5340694.1"/>
    <property type="molecule type" value="Genomic_DNA"/>
</dbReference>
<dbReference type="Proteomes" id="UP000839909">
    <property type="component" value="Unassembled WGS sequence"/>
</dbReference>
<evidence type="ECO:0000256" key="5">
    <source>
        <dbReference type="ARBA" id="ARBA00084069"/>
    </source>
</evidence>
<dbReference type="EMBL" id="AAHIDF010000006">
    <property type="protein sequence ID" value="EBW3627947.1"/>
    <property type="molecule type" value="Genomic_DNA"/>
</dbReference>
<dbReference type="EMBL" id="AAKRET010000007">
    <property type="protein sequence ID" value="ECU8353720.1"/>
    <property type="molecule type" value="Genomic_DNA"/>
</dbReference>
<dbReference type="EMBL" id="AAKUOT010000041">
    <property type="protein sequence ID" value="ECV8762750.1"/>
    <property type="molecule type" value="Genomic_DNA"/>
</dbReference>
<evidence type="ECO:0000313" key="20">
    <source>
        <dbReference type="EMBL" id="EDI6665150.1"/>
    </source>
</evidence>
<evidence type="ECO:0000313" key="15">
    <source>
        <dbReference type="EMBL" id="ECT2111951.1"/>
    </source>
</evidence>
<dbReference type="GO" id="GO:0006402">
    <property type="term" value="P:mRNA catabolic process"/>
    <property type="evidence" value="ECO:0007669"/>
    <property type="project" value="TreeGrafter"/>
</dbReference>
<dbReference type="AlphaFoldDB" id="A0A0D6I726"/>
<evidence type="ECO:0000313" key="8">
    <source>
        <dbReference type="EMBL" id="EBU9272915.1"/>
    </source>
</evidence>
<dbReference type="Proteomes" id="UP000839905">
    <property type="component" value="Unassembled WGS sequence"/>
</dbReference>
<accession>A0A0D6I726</accession>
<dbReference type="GO" id="GO:0006415">
    <property type="term" value="P:translational termination"/>
    <property type="evidence" value="ECO:0007669"/>
    <property type="project" value="TreeGrafter"/>
</dbReference>
<dbReference type="EMBL" id="AAHIPE010000011">
    <property type="protein sequence ID" value="EBW5463210.1"/>
    <property type="molecule type" value="Genomic_DNA"/>
</dbReference>
<dbReference type="Proteomes" id="UP000839911">
    <property type="component" value="Unassembled WGS sequence"/>
</dbReference>
<dbReference type="Proteomes" id="UP000054461">
    <property type="component" value="Unassembled WGS sequence"/>
</dbReference>
<dbReference type="NCBIfam" id="TIGR02385">
    <property type="entry name" value="RelE_StbE"/>
    <property type="match status" value="1"/>
</dbReference>
<evidence type="ECO:0000313" key="12">
    <source>
        <dbReference type="EMBL" id="EBZ6920297.1"/>
    </source>
</evidence>
<dbReference type="RefSeq" id="WP_001526148.1">
    <property type="nucleotide sequence ID" value="NZ_AP023291.1"/>
</dbReference>
<dbReference type="OMA" id="HRECHIK"/>
<evidence type="ECO:0000313" key="14">
    <source>
        <dbReference type="EMBL" id="ECF1545969.1"/>
    </source>
</evidence>
<evidence type="ECO:0000256" key="2">
    <source>
        <dbReference type="ARBA" id="ARBA00061366"/>
    </source>
</evidence>
<evidence type="ECO:0000256" key="1">
    <source>
        <dbReference type="ARBA" id="ARBA00022649"/>
    </source>
</evidence>
<evidence type="ECO:0000313" key="18">
    <source>
        <dbReference type="EMBL" id="ECW0640303.1"/>
    </source>
</evidence>
<dbReference type="EMBL" id="RVDJ01000010">
    <property type="protein sequence ID" value="MLP85994.1"/>
    <property type="molecule type" value="Genomic_DNA"/>
</dbReference>
<reference evidence="8" key="4">
    <citation type="submission" date="2018-06" db="EMBL/GenBank/DDBJ databases">
        <authorList>
            <person name="Ashton P.M."/>
            <person name="Dallman T."/>
            <person name="Nair S."/>
            <person name="De Pinna E."/>
            <person name="Peters T."/>
            <person name="Grant K."/>
        </authorList>
    </citation>
    <scope>NUCLEOTIDE SEQUENCE [LARGE SCALE GENOMIC DNA]</scope>
    <source>
        <strain evidence="9">231108</strain>
        <strain evidence="14">265852</strain>
        <strain evidence="23">29290</strain>
        <strain evidence="11">356083</strain>
        <strain evidence="10">422529</strain>
        <strain evidence="24">425567</strain>
        <strain evidence="19">43916</strain>
        <strain evidence="8">488670</strain>
        <strain evidence="12">632340</strain>
        <strain evidence="17">86846</strain>
    </source>
</reference>
<accession>A0A0F7JAR1</accession>
<dbReference type="Proteomes" id="UP000338496">
    <property type="component" value="Unassembled WGS sequence"/>
</dbReference>
<evidence type="ECO:0000313" key="7">
    <source>
        <dbReference type="EMBL" id="AKH09147.1"/>
    </source>
</evidence>
<dbReference type="Proteomes" id="UP000839581">
    <property type="component" value="Unassembled WGS sequence"/>
</dbReference>
<dbReference type="PIRSF" id="PIRSF006156">
    <property type="entry name" value="YafQ"/>
    <property type="match status" value="1"/>
</dbReference>
<reference evidence="21" key="7">
    <citation type="submission" date="2019-10" db="EMBL/GenBank/DDBJ databases">
        <authorList>
            <consortium name="NCBI Pathogen Detection Project"/>
        </authorList>
    </citation>
    <scope>NUCLEOTIDE SEQUENCE</scope>
    <source>
        <strain evidence="21">Salmonella enterica</strain>
    </source>
</reference>
<reference evidence="22 26" key="1">
    <citation type="submission" date="2014-09" db="EMBL/GenBank/DDBJ databases">
        <title>Salmonella Genotype and Phenotype Association.</title>
        <authorList>
            <person name="Chen Y."/>
            <person name="Folster J."/>
            <person name="Ayers S."/>
            <person name="Kabera C."/>
            <person name="Li C."/>
            <person name="Mukherjee S."/>
            <person name="Lam C."/>
            <person name="Zhao S."/>
            <person name="McDermott P."/>
        </authorList>
    </citation>
    <scope>NUCLEOTIDE SEQUENCE [LARGE SCALE GENOMIC DNA]</scope>
    <source>
        <strain evidence="22 26">CVM N32045</strain>
    </source>
</reference>
<dbReference type="EMBL" id="RSUA01000041">
    <property type="protein sequence ID" value="MIT50916.1"/>
    <property type="molecule type" value="Genomic_DNA"/>
</dbReference>
<dbReference type="EMBL" id="AAMLUT010000005">
    <property type="protein sequence ID" value="EDI6665150.1"/>
    <property type="molecule type" value="Genomic_DNA"/>
</dbReference>
<dbReference type="Proteomes" id="UP000885385">
    <property type="component" value="Unassembled WGS sequence"/>
</dbReference>
<evidence type="ECO:0000313" key="13">
    <source>
        <dbReference type="EMBL" id="ECE0294765.1"/>
    </source>
</evidence>
<dbReference type="EMBL" id="JYVU01000013">
    <property type="protein sequence ID" value="KTZ14012.1"/>
    <property type="molecule type" value="Genomic_DNA"/>
</dbReference>
<dbReference type="EMBL" id="AAKMBA010000001">
    <property type="protein sequence ID" value="ECT2111951.1"/>
    <property type="molecule type" value="Genomic_DNA"/>
</dbReference>
<dbReference type="Proteomes" id="UP000839595">
    <property type="component" value="Unassembled WGS sequence"/>
</dbReference>
<dbReference type="Proteomes" id="UP000839907">
    <property type="component" value="Unassembled WGS sequence"/>
</dbReference>
<evidence type="ECO:0000313" key="10">
    <source>
        <dbReference type="EMBL" id="EBW5463210.1"/>
    </source>
</evidence>
<dbReference type="InterPro" id="IPR035093">
    <property type="entry name" value="RelE/ParE_toxin_dom_sf"/>
</dbReference>
<dbReference type="EMBL" id="CP011428">
    <property type="protein sequence ID" value="AKH09147.1"/>
    <property type="molecule type" value="Genomic_DNA"/>
</dbReference>
<dbReference type="PANTHER" id="PTHR40588:SF1">
    <property type="entry name" value="MRNA INTERFERASE TOXIN YAFQ"/>
    <property type="match status" value="1"/>
</dbReference>
<evidence type="ECO:0000256" key="4">
    <source>
        <dbReference type="ARBA" id="ARBA00074985"/>
    </source>
</evidence>
<dbReference type="Proteomes" id="UP000839617">
    <property type="component" value="Unassembled WGS sequence"/>
</dbReference>
<evidence type="ECO:0000313" key="9">
    <source>
        <dbReference type="EMBL" id="EBW3627947.1"/>
    </source>
</evidence>
<dbReference type="InterPro" id="IPR007712">
    <property type="entry name" value="RelE/ParE_toxin"/>
</dbReference>
<dbReference type="Proteomes" id="UP000034636">
    <property type="component" value="Chromosome"/>
</dbReference>
<dbReference type="EMBL" id="AAHNIA010000002">
    <property type="protein sequence ID" value="EBY1700784.1"/>
    <property type="molecule type" value="Genomic_DNA"/>
</dbReference>
<evidence type="ECO:0000313" key="17">
    <source>
        <dbReference type="EMBL" id="ECV8762750.1"/>
    </source>
</evidence>
<dbReference type="EMBL" id="AAIGQE010000003">
    <property type="protein sequence ID" value="ECE0294765.1"/>
    <property type="molecule type" value="Genomic_DNA"/>
</dbReference>
<evidence type="ECO:0000256" key="3">
    <source>
        <dbReference type="ARBA" id="ARBA00068634"/>
    </source>
</evidence>
<reference evidence="7 25" key="2">
    <citation type="journal article" date="2015" name="Genome Announc.">
        <title>Complete Genome Sequencing of a Multidrug-Resistant and Human-Invasive Salmonella enterica Serovar Typhimurium Strain of the Emerging Sequence Type 213 Genotype.</title>
        <authorList>
            <person name="Calva E."/>
            <person name="Silva C."/>
            <person name="Zaidi M.B."/>
            <person name="Sanchez-Flores A."/>
            <person name="Estrada K."/>
            <person name="Silva G.G."/>
            <person name="Soto-Jimenez L.M."/>
            <person name="Wiesner M."/>
            <person name="Fernandez-Mora M."/>
            <person name="Edwards R.A."/>
            <person name="Vinuesa P."/>
        </authorList>
    </citation>
    <scope>NUCLEOTIDE SEQUENCE [LARGE SCALE GENOMIC DNA]</scope>
    <source>
        <strain evidence="7 25">YU39</strain>
    </source>
</reference>
<comment type="similarity">
    <text evidence="2">Belongs to the RelE toxin family. YafQ subfamily.</text>
</comment>
<dbReference type="EMBL" id="AAIKGB010000032">
    <property type="protein sequence ID" value="ECF1545969.1"/>
    <property type="molecule type" value="Genomic_DNA"/>
</dbReference>
<dbReference type="Proteomes" id="UP000885258">
    <property type="component" value="Unassembled WGS sequence"/>
</dbReference>
<evidence type="ECO:0000313" key="21">
    <source>
        <dbReference type="EMBL" id="HAB0971716.1"/>
    </source>
</evidence>
<evidence type="ECO:0000313" key="19">
    <source>
        <dbReference type="EMBL" id="ECY5340694.1"/>
    </source>
</evidence>
<feature type="active site" description="Proton donor" evidence="6">
    <location>
        <position position="87"/>
    </location>
</feature>
<evidence type="ECO:0000313" key="24">
    <source>
        <dbReference type="EMBL" id="MLP85994.1"/>
    </source>
</evidence>
<evidence type="ECO:0000313" key="26">
    <source>
        <dbReference type="Proteomes" id="UP000054461"/>
    </source>
</evidence>
<gene>
    <name evidence="17" type="ORF">AAB27_17835</name>
    <name evidence="23" type="ORF">AU613_18885</name>
    <name evidence="19" type="ORF">AVC05_05480</name>
    <name evidence="16" type="ORF">B1P38_08980</name>
    <name evidence="13" type="ORF">CE70_06070</name>
    <name evidence="20" type="ORF">CFF59_07735</name>
    <name evidence="22" type="ORF">DD95_06230</name>
    <name evidence="8" type="ORF">DMO92_12725</name>
    <name evidence="9" type="ORF">DPF41_07545</name>
    <name evidence="10" type="ORF">DPS76_12240</name>
    <name evidence="24" type="ORF">DRM14_11795</name>
    <name evidence="11" type="ORF">DU071_02235</name>
    <name evidence="15" type="ORF">DYM27_00645</name>
    <name evidence="14" type="ORF">E0935_22360</name>
    <name evidence="12" type="ORF">EER35_04740</name>
    <name evidence="18" type="ORF">F3R12_10645</name>
    <name evidence="21" type="ORF">GB466_14265</name>
    <name evidence="7" type="ORF">SE14_03731</name>
</gene>
<proteinExistence type="inferred from homology"/>
<dbReference type="PATRIC" id="fig|59201.131.peg.1834"/>
<sequence length="91" mass="10739">MGQREIEYSGQFQKDVKRAQKRHKDVGKLKTLMTLLIHHPFPLPAIYKDHPLQGSYSGYRDAHIEPDWILIYKITDECLRFERTGTHADLF</sequence>
<dbReference type="EMBL" id="DAAFPQ010000010">
    <property type="protein sequence ID" value="HAB0971716.1"/>
    <property type="molecule type" value="Genomic_DNA"/>
</dbReference>
<accession>A0A0L9EUJ2</accession>
<dbReference type="InterPro" id="IPR004386">
    <property type="entry name" value="Toxin_YafQ-like"/>
</dbReference>
<dbReference type="Pfam" id="PF15738">
    <property type="entry name" value="YafQ_toxin"/>
    <property type="match status" value="1"/>
</dbReference>
<dbReference type="FunFam" id="3.30.2310.20:FF:000003">
    <property type="entry name" value="Type II toxin-antitoxin system YafQ family toxin"/>
    <property type="match status" value="1"/>
</dbReference>
<evidence type="ECO:0000313" key="27">
    <source>
        <dbReference type="Proteomes" id="UP000338496"/>
    </source>
</evidence>
<dbReference type="NCBIfam" id="TIGR00053">
    <property type="entry name" value="YafQ family addiction module toxin"/>
    <property type="match status" value="1"/>
</dbReference>
<dbReference type="SUPFAM" id="SSF143011">
    <property type="entry name" value="RelE-like"/>
    <property type="match status" value="1"/>
</dbReference>
<keyword evidence="1" id="KW-1277">Toxin-antitoxin system</keyword>
<dbReference type="EMBL" id="AAHRYM010000003">
    <property type="protein sequence ID" value="EBZ6920297.1"/>
    <property type="molecule type" value="Genomic_DNA"/>
</dbReference>
<organism evidence="15">
    <name type="scientific">Salmonella typhimurium</name>
    <dbReference type="NCBI Taxonomy" id="90371"/>
    <lineage>
        <taxon>Bacteria</taxon>
        <taxon>Pseudomonadati</taxon>
        <taxon>Pseudomonadota</taxon>
        <taxon>Gammaproteobacteria</taxon>
        <taxon>Enterobacterales</taxon>
        <taxon>Enterobacteriaceae</taxon>
        <taxon>Salmonella</taxon>
    </lineage>
</organism>